<comment type="caution">
    <text evidence="3">The sequence shown here is derived from an EMBL/GenBank/DDBJ whole genome shotgun (WGS) entry which is preliminary data.</text>
</comment>
<evidence type="ECO:0000256" key="2">
    <source>
        <dbReference type="SAM" id="MobiDB-lite"/>
    </source>
</evidence>
<name>A0A4R0R7I1_9APHY</name>
<gene>
    <name evidence="3" type="ORF">EIP91_006965</name>
</gene>
<evidence type="ECO:0000313" key="3">
    <source>
        <dbReference type="EMBL" id="TCD62383.1"/>
    </source>
</evidence>
<evidence type="ECO:0000313" key="4">
    <source>
        <dbReference type="Proteomes" id="UP000292702"/>
    </source>
</evidence>
<evidence type="ECO:0000256" key="1">
    <source>
        <dbReference type="SAM" id="Coils"/>
    </source>
</evidence>
<dbReference type="Proteomes" id="UP000292702">
    <property type="component" value="Unassembled WGS sequence"/>
</dbReference>
<keyword evidence="1" id="KW-0175">Coiled coil</keyword>
<dbReference type="EMBL" id="RWJN01000377">
    <property type="protein sequence ID" value="TCD62383.1"/>
    <property type="molecule type" value="Genomic_DNA"/>
</dbReference>
<reference evidence="3 4" key="1">
    <citation type="submission" date="2018-11" db="EMBL/GenBank/DDBJ databases">
        <title>Genome assembly of Steccherinum ochraceum LE-BIN_3174, the white-rot fungus of the Steccherinaceae family (The Residual Polyporoid clade, Polyporales, Basidiomycota).</title>
        <authorList>
            <person name="Fedorova T.V."/>
            <person name="Glazunova O.A."/>
            <person name="Landesman E.O."/>
            <person name="Moiseenko K.V."/>
            <person name="Psurtseva N.V."/>
            <person name="Savinova O.S."/>
            <person name="Shakhova N.V."/>
            <person name="Tyazhelova T.V."/>
            <person name="Vasina D.V."/>
        </authorList>
    </citation>
    <scope>NUCLEOTIDE SEQUENCE [LARGE SCALE GENOMIC DNA]</scope>
    <source>
        <strain evidence="3 4">LE-BIN_3174</strain>
    </source>
</reference>
<feature type="coiled-coil region" evidence="1">
    <location>
        <begin position="17"/>
        <end position="89"/>
    </location>
</feature>
<dbReference type="AlphaFoldDB" id="A0A4R0R7I1"/>
<feature type="region of interest" description="Disordered" evidence="2">
    <location>
        <begin position="171"/>
        <end position="212"/>
    </location>
</feature>
<feature type="compositionally biased region" description="Polar residues" evidence="2">
    <location>
        <begin position="182"/>
        <end position="196"/>
    </location>
</feature>
<accession>A0A4R0R7I1</accession>
<organism evidence="3 4">
    <name type="scientific">Steccherinum ochraceum</name>
    <dbReference type="NCBI Taxonomy" id="92696"/>
    <lineage>
        <taxon>Eukaryota</taxon>
        <taxon>Fungi</taxon>
        <taxon>Dikarya</taxon>
        <taxon>Basidiomycota</taxon>
        <taxon>Agaricomycotina</taxon>
        <taxon>Agaricomycetes</taxon>
        <taxon>Polyporales</taxon>
        <taxon>Steccherinaceae</taxon>
        <taxon>Steccherinum</taxon>
    </lineage>
</organism>
<keyword evidence="4" id="KW-1185">Reference proteome</keyword>
<protein>
    <submittedName>
        <fullName evidence="3">Uncharacterized protein</fullName>
    </submittedName>
</protein>
<proteinExistence type="predicted"/>
<sequence length="393" mass="43120">MNASSRDEIPVAVWAVVDLVSRELQAKKEELQAKDRELAETESKLDALKAVEIENKLLLEENKLLREEVKNLRNEVDEMAVKRVKIEAEGHTSNMSSTEQQIAEPIFQSEQRLPHDNTRSSSRTIKHDMITLQNDGKTAVIRGTLSSAPRKSKPTSRLTGSPTVFTTVVESVSPHPRGPTHTGLSKPTSATLSDMSSGVGPSRAAKSMSSTLPLRRTVSAQELPSKAPTVNIFTHPHLDSVWSMSTVKKPAHLAVLSTNASEAKDPVLLMRTSLRIEWWAPHSTLARHCRLIIVSLCSDAYPALSCSGNIVWCMGNTSYDALLINPTTTYDPNAAPAQSWQEKLSLGAPRGQTCEIIYYETPDTMFYAGTYECSGTEAPVSLTYSQLSDTVCL</sequence>